<feature type="transmembrane region" description="Helical" evidence="2">
    <location>
        <begin position="31"/>
        <end position="48"/>
    </location>
</feature>
<keyword evidence="2" id="KW-1133">Transmembrane helix</keyword>
<comment type="caution">
    <text evidence="3">The sequence shown here is derived from an EMBL/GenBank/DDBJ whole genome shotgun (WGS) entry which is preliminary data.</text>
</comment>
<feature type="compositionally biased region" description="Basic and acidic residues" evidence="1">
    <location>
        <begin position="14"/>
        <end position="24"/>
    </location>
</feature>
<protein>
    <submittedName>
        <fullName evidence="3">Uncharacterized protein</fullName>
    </submittedName>
</protein>
<evidence type="ECO:0000313" key="3">
    <source>
        <dbReference type="EMBL" id="PJA45758.1"/>
    </source>
</evidence>
<sequence length="260" mass="28850">MNQHVSAEGGGTHQEGEDQGEHNHRQPSKPYLIAIILLVVAVIIVNVVEDRSHSTTTTESSTDAQNDVVVTIDDGSIKENLSVNLSEMTYGYGLDLFEDQDQASTIINSTQGKPTAGAGSESIVASVVESASENMVYFATKSYDPGSRETFVGIYHYNTESNRWQRLYKSTLEAEDEQSRASYLRVLGRTGTYLILMRDFQDNSPTTCANLWLMGDRNEFGLMLMNLEDPYAGFIDFPLPELLKQQAEQEEASCLAELNQ</sequence>
<organism evidence="3 4">
    <name type="scientific">Candidatus Uhrbacteria bacterium CG_4_9_14_3_um_filter_50_9</name>
    <dbReference type="NCBI Taxonomy" id="1975035"/>
    <lineage>
        <taxon>Bacteria</taxon>
        <taxon>Candidatus Uhriibacteriota</taxon>
    </lineage>
</organism>
<name>A0A2M7XD01_9BACT</name>
<gene>
    <name evidence="3" type="ORF">CO174_01675</name>
</gene>
<evidence type="ECO:0000313" key="4">
    <source>
        <dbReference type="Proteomes" id="UP000229385"/>
    </source>
</evidence>
<evidence type="ECO:0000256" key="1">
    <source>
        <dbReference type="SAM" id="MobiDB-lite"/>
    </source>
</evidence>
<dbReference type="AlphaFoldDB" id="A0A2M7XD01"/>
<accession>A0A2M7XD01</accession>
<feature type="region of interest" description="Disordered" evidence="1">
    <location>
        <begin position="1"/>
        <end position="25"/>
    </location>
</feature>
<dbReference type="Proteomes" id="UP000229385">
    <property type="component" value="Unassembled WGS sequence"/>
</dbReference>
<reference evidence="4" key="1">
    <citation type="submission" date="2017-09" db="EMBL/GenBank/DDBJ databases">
        <title>Depth-based differentiation of microbial function through sediment-hosted aquifers and enrichment of novel symbionts in the deep terrestrial subsurface.</title>
        <authorList>
            <person name="Probst A.J."/>
            <person name="Ladd B."/>
            <person name="Jarett J.K."/>
            <person name="Geller-Mcgrath D.E."/>
            <person name="Sieber C.M.K."/>
            <person name="Emerson J.B."/>
            <person name="Anantharaman K."/>
            <person name="Thomas B.C."/>
            <person name="Malmstrom R."/>
            <person name="Stieglmeier M."/>
            <person name="Klingl A."/>
            <person name="Woyke T."/>
            <person name="Ryan C.M."/>
            <person name="Banfield J.F."/>
        </authorList>
    </citation>
    <scope>NUCLEOTIDE SEQUENCE [LARGE SCALE GENOMIC DNA]</scope>
</reference>
<dbReference type="EMBL" id="PFWU01000020">
    <property type="protein sequence ID" value="PJA45758.1"/>
    <property type="molecule type" value="Genomic_DNA"/>
</dbReference>
<keyword evidence="2" id="KW-0812">Transmembrane</keyword>
<evidence type="ECO:0000256" key="2">
    <source>
        <dbReference type="SAM" id="Phobius"/>
    </source>
</evidence>
<keyword evidence="2" id="KW-0472">Membrane</keyword>
<proteinExistence type="predicted"/>